<keyword evidence="4" id="KW-1185">Reference proteome</keyword>
<dbReference type="InterPro" id="IPR038765">
    <property type="entry name" value="Papain-like_cys_pep_sf"/>
</dbReference>
<dbReference type="SUPFAM" id="SSF54001">
    <property type="entry name" value="Cysteine proteinases"/>
    <property type="match status" value="1"/>
</dbReference>
<evidence type="ECO:0000313" key="4">
    <source>
        <dbReference type="Proteomes" id="UP001595776"/>
    </source>
</evidence>
<dbReference type="Gene3D" id="2.40.128.150">
    <property type="entry name" value="Cysteine proteinases"/>
    <property type="match status" value="1"/>
</dbReference>
<evidence type="ECO:0000256" key="1">
    <source>
        <dbReference type="ARBA" id="ARBA00006547"/>
    </source>
</evidence>
<dbReference type="EMBL" id="JBHSCR010000016">
    <property type="protein sequence ID" value="MFC4349224.1"/>
    <property type="molecule type" value="Genomic_DNA"/>
</dbReference>
<dbReference type="PRINTS" id="PR01543">
    <property type="entry name" value="ANATRNSFRASE"/>
</dbReference>
<comment type="similarity">
    <text evidence="1 2">Belongs to the arylamine N-acetyltransferase family.</text>
</comment>
<gene>
    <name evidence="3" type="ORF">ACFO5Q_15335</name>
</gene>
<dbReference type="Gene3D" id="3.30.2140.10">
    <property type="entry name" value="Arylamine N-acetyltransferase"/>
    <property type="match status" value="1"/>
</dbReference>
<protein>
    <submittedName>
        <fullName evidence="3">Arylamine N-acetyltransferase</fullName>
    </submittedName>
</protein>
<sequence>MQLDAYLKRIGFNGIPQVDLETFQRIHRLHSDAIAYENLDVQAGVPIGIDVPDAFEKIVGRGRGGWCYEMNGLMGWALGQIGFSVTRVAAGVRRALLGDEMVGNHLALLVDLEGVRYLADVGFGDGMVEPAPLKEGPFKQRQWRFALEKLDDRWWRLHNHPDGAAPSFDFTEEQADADLLARKCQHLQSSPESVFVLNAVCQRHFPDRLEIMRGRVLKTIRADESHKRTIADLDDYRETLKALFGLEIEGLDPIWQKVLARDAELTAEARQG</sequence>
<evidence type="ECO:0000313" key="3">
    <source>
        <dbReference type="EMBL" id="MFC4349224.1"/>
    </source>
</evidence>
<comment type="caution">
    <text evidence="3">The sequence shown here is derived from an EMBL/GenBank/DDBJ whole genome shotgun (WGS) entry which is preliminary data.</text>
</comment>
<dbReference type="Proteomes" id="UP001595776">
    <property type="component" value="Unassembled WGS sequence"/>
</dbReference>
<organism evidence="3 4">
    <name type="scientific">Kordiimonas lipolytica</name>
    <dbReference type="NCBI Taxonomy" id="1662421"/>
    <lineage>
        <taxon>Bacteria</taxon>
        <taxon>Pseudomonadati</taxon>
        <taxon>Pseudomonadota</taxon>
        <taxon>Alphaproteobacteria</taxon>
        <taxon>Kordiimonadales</taxon>
        <taxon>Kordiimonadaceae</taxon>
        <taxon>Kordiimonas</taxon>
    </lineage>
</organism>
<accession>A0ABV8UDB5</accession>
<dbReference type="PANTHER" id="PTHR11786">
    <property type="entry name" value="N-HYDROXYARYLAMINE O-ACETYLTRANSFERASE"/>
    <property type="match status" value="1"/>
</dbReference>
<name>A0ABV8UDB5_9PROT</name>
<dbReference type="PANTHER" id="PTHR11786:SF0">
    <property type="entry name" value="ARYLAMINE N-ACETYLTRANSFERASE 4-RELATED"/>
    <property type="match status" value="1"/>
</dbReference>
<evidence type="ECO:0000256" key="2">
    <source>
        <dbReference type="RuleBase" id="RU003452"/>
    </source>
</evidence>
<dbReference type="Pfam" id="PF00797">
    <property type="entry name" value="Acetyltransf_2"/>
    <property type="match status" value="1"/>
</dbReference>
<proteinExistence type="inferred from homology"/>
<reference evidence="4" key="1">
    <citation type="journal article" date="2019" name="Int. J. Syst. Evol. Microbiol.">
        <title>The Global Catalogue of Microorganisms (GCM) 10K type strain sequencing project: providing services to taxonomists for standard genome sequencing and annotation.</title>
        <authorList>
            <consortium name="The Broad Institute Genomics Platform"/>
            <consortium name="The Broad Institute Genome Sequencing Center for Infectious Disease"/>
            <person name="Wu L."/>
            <person name="Ma J."/>
        </authorList>
    </citation>
    <scope>NUCLEOTIDE SEQUENCE [LARGE SCALE GENOMIC DNA]</scope>
    <source>
        <strain evidence="4">CGMCC 1.15304</strain>
    </source>
</reference>
<dbReference type="RefSeq" id="WP_068146736.1">
    <property type="nucleotide sequence ID" value="NZ_JBHSCR010000016.1"/>
</dbReference>
<dbReference type="InterPro" id="IPR001447">
    <property type="entry name" value="Arylamine_N-AcTrfase"/>
</dbReference>